<comment type="catalytic activity">
    <reaction evidence="11">
        <text>Zn(2+)(in) = Zn(2+)(out)</text>
        <dbReference type="Rhea" id="RHEA:29351"/>
        <dbReference type="ChEBI" id="CHEBI:29105"/>
    </reaction>
</comment>
<dbReference type="Ensembl" id="ENSNLET00000033880.1">
    <property type="protein sequence ID" value="ENSNLEP00000038217.1"/>
    <property type="gene ID" value="ENSNLEG00000000832.3"/>
</dbReference>
<evidence type="ECO:0000313" key="23">
    <source>
        <dbReference type="Ensembl" id="ENSNLEP00000038217.1"/>
    </source>
</evidence>
<comment type="catalytic activity">
    <reaction evidence="12">
        <text>Mn(2+)(in) = Mn(2+)(out)</text>
        <dbReference type="Rhea" id="RHEA:28699"/>
        <dbReference type="ChEBI" id="CHEBI:29035"/>
    </reaction>
</comment>
<keyword evidence="7" id="KW-0406">Ion transport</keyword>
<dbReference type="EMBL" id="ADFV01037881">
    <property type="status" value="NOT_ANNOTATED_CDS"/>
    <property type="molecule type" value="Genomic_DNA"/>
</dbReference>
<dbReference type="EMBL" id="ADFV01037876">
    <property type="status" value="NOT_ANNOTATED_CDS"/>
    <property type="molecule type" value="Genomic_DNA"/>
</dbReference>
<dbReference type="GO" id="GO:0005516">
    <property type="term" value="F:calmodulin binding"/>
    <property type="evidence" value="ECO:0007669"/>
    <property type="project" value="UniProtKB-KW"/>
</dbReference>
<keyword evidence="24" id="KW-1185">Reference proteome</keyword>
<comment type="similarity">
    <text evidence="14">Belongs to the transient receptor (TC 1.A.4) family. LTrpC subfamily. TRPM3 sub-subfamily.</text>
</comment>
<dbReference type="EMBL" id="ADFV01037879">
    <property type="status" value="NOT_ANNOTATED_CDS"/>
    <property type="molecule type" value="Genomic_DNA"/>
</dbReference>
<evidence type="ECO:0000256" key="15">
    <source>
        <dbReference type="ARBA" id="ARBA00064991"/>
    </source>
</evidence>
<evidence type="ECO:0000256" key="5">
    <source>
        <dbReference type="ARBA" id="ARBA00022860"/>
    </source>
</evidence>
<feature type="transmembrane region" description="Helical" evidence="18">
    <location>
        <begin position="873"/>
        <end position="892"/>
    </location>
</feature>
<evidence type="ECO:0000259" key="21">
    <source>
        <dbReference type="Pfam" id="PF18139"/>
    </source>
</evidence>
<dbReference type="EMBL" id="ADFV01037875">
    <property type="status" value="NOT_ANNOTATED_CDS"/>
    <property type="molecule type" value="Genomic_DNA"/>
</dbReference>
<evidence type="ECO:0000256" key="14">
    <source>
        <dbReference type="ARBA" id="ARBA00060893"/>
    </source>
</evidence>
<reference evidence="23" key="3">
    <citation type="submission" date="2025-09" db="UniProtKB">
        <authorList>
            <consortium name="Ensembl"/>
        </authorList>
    </citation>
    <scope>IDENTIFICATION</scope>
</reference>
<comment type="subcellular location">
    <subcellularLocation>
        <location evidence="1">Cell membrane</location>
        <topology evidence="1">Multi-pass membrane protein</topology>
    </subcellularLocation>
</comment>
<dbReference type="PANTHER" id="PTHR13800">
    <property type="entry name" value="TRANSIENT RECEPTOR POTENTIAL CATION CHANNEL, SUBFAMILY M, MEMBER 6"/>
    <property type="match status" value="1"/>
</dbReference>
<reference evidence="23" key="2">
    <citation type="submission" date="2025-08" db="UniProtKB">
        <authorList>
            <consortium name="Ensembl"/>
        </authorList>
    </citation>
    <scope>IDENTIFICATION</scope>
</reference>
<evidence type="ECO:0000259" key="20">
    <source>
        <dbReference type="Pfam" id="PF16519"/>
    </source>
</evidence>
<sequence>MSEPWGTVYFLGIAEVFSFLFSRWNLEGVMNQADAPRPLNWTIRKLCHAAFLPSVRLLKAQKSWIERAFYKRECVHIIPSTKDPHRCCCGRLIGQHVGLTPSISVLQNEKNESRLSRNDIQSEKWSISKHTQLSPTDAFGTIEFQGGGHSNKAMYVRVSFDTKPDLLLHLMTKEWQLELPKLLISVHGGLQNFELQPKLKQVFGKGLIKAAMTTGAWIFTGGVNTGVIRHVGDALKDHASKSRGKICTIGIAPWGIVENQEDLIGRDVVRPYQTMSNPMSKLTVLNSMHSHFILADNGTTGKYGAEVKLRRQLEKHISLQKINTRIGQGVPVVALIVEGGPNVISIVLEYLRDTPPVPVVVCDGSGRASDILAFGHKYSEEGGLINESLRDQLLVTIQKTFTYTRTQAQHLFIILMECMKKKELITVFRMGSEGHQDIDLAILTALLKGANASAPDQLSLALAWNRVDIARSQIFIYGQQWPVGSLEQAMLDALVLDRVDFVKLLIENGVSMHRFLTISRLEELYNTRHGPSNTLYHLVRDVKKGNLPPDYRISLIDIGLVIEYLMGGAYRCNYTRKRFRTLYHNLFGPKRPKALKLLGMEDDIPLRRGRKTTKKREEEVDIDLDDPEINHFPFPFHELMVWAVLMKRQKMALFFWQHGEEAMAKALVACKLCKAMAHEASENDMVDDISQELNHNSRDFGQLAVELLDQSYKQDEQLAMKLLTYELKNWSNATCLQLAVAAKHRDFIAHTCSQMLLTDMWMGRLRMRKNSGLKVILGILLPPSILSLEFKNKDDMPYMSQAQEIHLQEKEAEEPEKPTKEKEEEDMELTAMLGRNNGESSRKKDEEEVQSRHRLIPLGRKIYEFYNAPIVKFWFYTLAYIGYLMLFNYIVLVKMERWPSTQEWIVISYIFTLGIEKMREMIDMMYFVIIMLVVLMSFGVARQAILFPNEEPSWKLAKNIFYMPYWMIYGEVFADQIDPPCGQNETREDGKIIQLPPCKTGAWIVPAIMACYLLVANILLVNLLIAVFNNTFFEVKSISNQVWKFQRYQLIMTFHERPVLPPPLIIFSHMTMIFQHLCCRWRKHESDPDERDYGLKLFITDDELKKVHDFEEQCIEEYFREKDDRFNSSNDERIRVTSERVENMSMRLEEVNEREHSMKASLQTVDIRLAQLEDLIGRMATALERLTGLERAESNKIRSRTSSDCTDAAYIVRQSSFNSQEGNTFKLQESIDPAEHPLYSV</sequence>
<dbReference type="Pfam" id="PF18139">
    <property type="entry name" value="LSDAT_euk"/>
    <property type="match status" value="1"/>
</dbReference>
<keyword evidence="17" id="KW-0175">Coiled coil</keyword>
<keyword evidence="8 18" id="KW-0472">Membrane</keyword>
<dbReference type="Pfam" id="PF25508">
    <property type="entry name" value="TRPM2"/>
    <property type="match status" value="1"/>
</dbReference>
<dbReference type="EMBL" id="ADFV01037873">
    <property type="status" value="NOT_ANNOTATED_CDS"/>
    <property type="molecule type" value="Genomic_DNA"/>
</dbReference>
<evidence type="ECO:0000259" key="22">
    <source>
        <dbReference type="Pfam" id="PF25508"/>
    </source>
</evidence>
<dbReference type="GO" id="GO:0005886">
    <property type="term" value="C:plasma membrane"/>
    <property type="evidence" value="ECO:0007669"/>
    <property type="project" value="UniProtKB-SubCell"/>
</dbReference>
<evidence type="ECO:0000256" key="9">
    <source>
        <dbReference type="ARBA" id="ARBA00023303"/>
    </source>
</evidence>
<name>A0A2I3H422_NOMLE</name>
<evidence type="ECO:0000256" key="8">
    <source>
        <dbReference type="ARBA" id="ARBA00023136"/>
    </source>
</evidence>
<dbReference type="GeneTree" id="ENSGT00940000157366"/>
<evidence type="ECO:0000256" key="6">
    <source>
        <dbReference type="ARBA" id="ARBA00022989"/>
    </source>
</evidence>
<dbReference type="InterPro" id="IPR041491">
    <property type="entry name" value="TRPM_SLOG"/>
</dbReference>
<evidence type="ECO:0000256" key="16">
    <source>
        <dbReference type="ARBA" id="ARBA00070989"/>
    </source>
</evidence>
<comment type="catalytic activity">
    <reaction evidence="10">
        <text>Mg(2+)(in) = Mg(2+)(out)</text>
        <dbReference type="Rhea" id="RHEA:29827"/>
        <dbReference type="ChEBI" id="CHEBI:18420"/>
    </reaction>
</comment>
<dbReference type="FunFam" id="1.20.5.1010:FF:000001">
    <property type="entry name" value="Transient receptor potential cation channel subfamily M member 3"/>
    <property type="match status" value="1"/>
</dbReference>
<keyword evidence="9" id="KW-0407">Ion channel</keyword>
<dbReference type="EMBL" id="ADFV01037880">
    <property type="status" value="NOT_ANNOTATED_CDS"/>
    <property type="molecule type" value="Genomic_DNA"/>
</dbReference>
<dbReference type="GO" id="GO:0005262">
    <property type="term" value="F:calcium channel activity"/>
    <property type="evidence" value="ECO:0007669"/>
    <property type="project" value="UniProtKB-ARBA"/>
</dbReference>
<dbReference type="EMBL" id="ADFV01037877">
    <property type="status" value="NOT_ANNOTATED_CDS"/>
    <property type="molecule type" value="Genomic_DNA"/>
</dbReference>
<organism evidence="23 24">
    <name type="scientific">Nomascus leucogenys</name>
    <name type="common">Northern white-cheeked gibbon</name>
    <name type="synonym">Hylobates leucogenys</name>
    <dbReference type="NCBI Taxonomy" id="61853"/>
    <lineage>
        <taxon>Eukaryota</taxon>
        <taxon>Metazoa</taxon>
        <taxon>Chordata</taxon>
        <taxon>Craniata</taxon>
        <taxon>Vertebrata</taxon>
        <taxon>Euteleostomi</taxon>
        <taxon>Mammalia</taxon>
        <taxon>Eutheria</taxon>
        <taxon>Euarchontoglires</taxon>
        <taxon>Primates</taxon>
        <taxon>Haplorrhini</taxon>
        <taxon>Catarrhini</taxon>
        <taxon>Hylobatidae</taxon>
        <taxon>Nomascus</taxon>
    </lineage>
</organism>
<dbReference type="InterPro" id="IPR050927">
    <property type="entry name" value="TRPM"/>
</dbReference>
<evidence type="ECO:0000256" key="4">
    <source>
        <dbReference type="ARBA" id="ARBA00022692"/>
    </source>
</evidence>
<protein>
    <recommendedName>
        <fullName evidence="16">Transient receptor potential cation channel subfamily M member 3</fullName>
    </recommendedName>
</protein>
<evidence type="ECO:0000256" key="3">
    <source>
        <dbReference type="ARBA" id="ARBA00022475"/>
    </source>
</evidence>
<dbReference type="Proteomes" id="UP000001073">
    <property type="component" value="Chromosome 1a"/>
</dbReference>
<dbReference type="AlphaFoldDB" id="A0A2I3H422"/>
<dbReference type="PANTHER" id="PTHR13800:SF7">
    <property type="entry name" value="TRANSIENT RECEPTOR POTENTIAL CATION CHANNEL SUBFAMILY M MEMBER 3"/>
    <property type="match status" value="1"/>
</dbReference>
<evidence type="ECO:0000256" key="10">
    <source>
        <dbReference type="ARBA" id="ARBA00034269"/>
    </source>
</evidence>
<accession>A0A2I3H422</accession>
<evidence type="ECO:0000259" key="19">
    <source>
        <dbReference type="Pfam" id="PF00520"/>
    </source>
</evidence>
<proteinExistence type="inferred from homology"/>
<comment type="catalytic activity">
    <reaction evidence="13">
        <text>Ca(2+)(in) = Ca(2+)(out)</text>
        <dbReference type="Rhea" id="RHEA:29671"/>
        <dbReference type="ChEBI" id="CHEBI:29108"/>
    </reaction>
</comment>
<feature type="coiled-coil region" evidence="17">
    <location>
        <begin position="1134"/>
        <end position="1192"/>
    </location>
</feature>
<evidence type="ECO:0000256" key="13">
    <source>
        <dbReference type="ARBA" id="ARBA00036634"/>
    </source>
</evidence>
<dbReference type="Pfam" id="PF00520">
    <property type="entry name" value="Ion_trans"/>
    <property type="match status" value="1"/>
</dbReference>
<dbReference type="EMBL" id="ADFV01037874">
    <property type="status" value="NOT_ANNOTATED_CDS"/>
    <property type="molecule type" value="Genomic_DNA"/>
</dbReference>
<dbReference type="InterPro" id="IPR037162">
    <property type="entry name" value="TRPM_tetra_sf"/>
</dbReference>
<feature type="transmembrane region" description="Helical" evidence="18">
    <location>
        <begin position="1003"/>
        <end position="1028"/>
    </location>
</feature>
<evidence type="ECO:0000256" key="17">
    <source>
        <dbReference type="SAM" id="Coils"/>
    </source>
</evidence>
<dbReference type="Pfam" id="PF16519">
    <property type="entry name" value="TRPM_tetra"/>
    <property type="match status" value="1"/>
</dbReference>
<reference evidence="23 24" key="1">
    <citation type="submission" date="2012-10" db="EMBL/GenBank/DDBJ databases">
        <authorList>
            <consortium name="Gibbon Genome Sequencing Consortium"/>
        </authorList>
    </citation>
    <scope>NUCLEOTIDE SEQUENCE [LARGE SCALE GENOMIC DNA]</scope>
</reference>
<dbReference type="EMBL" id="ADFV01037882">
    <property type="status" value="NOT_ANNOTATED_CDS"/>
    <property type="molecule type" value="Genomic_DNA"/>
</dbReference>
<feature type="transmembrane region" description="Helical" evidence="18">
    <location>
        <begin position="924"/>
        <end position="945"/>
    </location>
</feature>
<keyword evidence="3" id="KW-1003">Cell membrane</keyword>
<evidence type="ECO:0000256" key="2">
    <source>
        <dbReference type="ARBA" id="ARBA00022448"/>
    </source>
</evidence>
<feature type="domain" description="TRPM SLOG" evidence="21">
    <location>
        <begin position="153"/>
        <end position="418"/>
    </location>
</feature>
<evidence type="ECO:0000256" key="12">
    <source>
        <dbReference type="ARBA" id="ARBA00036173"/>
    </source>
</evidence>
<gene>
    <name evidence="23" type="primary">TRPM3</name>
</gene>
<dbReference type="Gene3D" id="1.20.5.1010">
    <property type="entry name" value="TRPM, tetramerisation domain"/>
    <property type="match status" value="1"/>
</dbReference>
<dbReference type="GO" id="GO:0051262">
    <property type="term" value="P:protein tetramerization"/>
    <property type="evidence" value="ECO:0007669"/>
    <property type="project" value="InterPro"/>
</dbReference>
<evidence type="ECO:0000256" key="7">
    <source>
        <dbReference type="ARBA" id="ARBA00023065"/>
    </source>
</evidence>
<dbReference type="InterPro" id="IPR032415">
    <property type="entry name" value="TRPM_tetra"/>
</dbReference>
<dbReference type="InterPro" id="IPR057366">
    <property type="entry name" value="TRPM-like"/>
</dbReference>
<dbReference type="EMBL" id="ADFV01037878">
    <property type="status" value="NOT_ANNOTATED_CDS"/>
    <property type="molecule type" value="Genomic_DNA"/>
</dbReference>
<comment type="subunit">
    <text evidence="15">Homotetramer. Interacts with TRPM1; the interaction results in the formation of a heteromultimeric cation channel complex that are functionally different from the homomeric channels.</text>
</comment>
<dbReference type="InterPro" id="IPR005821">
    <property type="entry name" value="Ion_trans_dom"/>
</dbReference>
<keyword evidence="2" id="KW-0813">Transport</keyword>
<keyword evidence="5" id="KW-0112">Calmodulin-binding</keyword>
<evidence type="ECO:0000256" key="18">
    <source>
        <dbReference type="SAM" id="Phobius"/>
    </source>
</evidence>
<evidence type="ECO:0000256" key="11">
    <source>
        <dbReference type="ARBA" id="ARBA00034634"/>
    </source>
</evidence>
<evidence type="ECO:0000313" key="24">
    <source>
        <dbReference type="Proteomes" id="UP000001073"/>
    </source>
</evidence>
<feature type="domain" description="TRPM tetramerisation" evidence="20">
    <location>
        <begin position="1131"/>
        <end position="1186"/>
    </location>
</feature>
<feature type="domain" description="TRPM-like" evidence="22">
    <location>
        <begin position="473"/>
        <end position="750"/>
    </location>
</feature>
<keyword evidence="4 18" id="KW-0812">Transmembrane</keyword>
<keyword evidence="6 18" id="KW-1133">Transmembrane helix</keyword>
<feature type="domain" description="Ion transport" evidence="19">
    <location>
        <begin position="919"/>
        <end position="1037"/>
    </location>
</feature>
<evidence type="ECO:0000256" key="1">
    <source>
        <dbReference type="ARBA" id="ARBA00004651"/>
    </source>
</evidence>